<evidence type="ECO:0000313" key="4">
    <source>
        <dbReference type="Proteomes" id="UP000288805"/>
    </source>
</evidence>
<dbReference type="PROSITE" id="PS50994">
    <property type="entry name" value="INTEGRASE"/>
    <property type="match status" value="1"/>
</dbReference>
<dbReference type="SUPFAM" id="SSF53098">
    <property type="entry name" value="Ribonuclease H-like"/>
    <property type="match status" value="1"/>
</dbReference>
<gene>
    <name evidence="3" type="primary">POLX_2769</name>
    <name evidence="3" type="ORF">CK203_057237</name>
</gene>
<feature type="region of interest" description="Disordered" evidence="1">
    <location>
        <begin position="345"/>
        <end position="366"/>
    </location>
</feature>
<dbReference type="InterPro" id="IPR001584">
    <property type="entry name" value="Integrase_cat-core"/>
</dbReference>
<comment type="caution">
    <text evidence="3">The sequence shown here is derived from an EMBL/GenBank/DDBJ whole genome shotgun (WGS) entry which is preliminary data.</text>
</comment>
<organism evidence="3 4">
    <name type="scientific">Vitis vinifera</name>
    <name type="common">Grape</name>
    <dbReference type="NCBI Taxonomy" id="29760"/>
    <lineage>
        <taxon>Eukaryota</taxon>
        <taxon>Viridiplantae</taxon>
        <taxon>Streptophyta</taxon>
        <taxon>Embryophyta</taxon>
        <taxon>Tracheophyta</taxon>
        <taxon>Spermatophyta</taxon>
        <taxon>Magnoliopsida</taxon>
        <taxon>eudicotyledons</taxon>
        <taxon>Gunneridae</taxon>
        <taxon>Pentapetalae</taxon>
        <taxon>rosids</taxon>
        <taxon>Vitales</taxon>
        <taxon>Vitaceae</taxon>
        <taxon>Viteae</taxon>
        <taxon>Vitis</taxon>
    </lineage>
</organism>
<feature type="domain" description="Integrase catalytic" evidence="2">
    <location>
        <begin position="447"/>
        <end position="631"/>
    </location>
</feature>
<dbReference type="EMBL" id="QGNW01000181">
    <property type="protein sequence ID" value="RVW87692.1"/>
    <property type="molecule type" value="Genomic_DNA"/>
</dbReference>
<dbReference type="InterPro" id="IPR057670">
    <property type="entry name" value="SH3_retrovirus"/>
</dbReference>
<dbReference type="InterPro" id="IPR036397">
    <property type="entry name" value="RNaseH_sf"/>
</dbReference>
<dbReference type="PANTHER" id="PTHR42648:SF28">
    <property type="entry name" value="TRANSPOSON-ENCODED PROTEIN WITH RIBONUCLEASE H-LIKE AND RETROVIRUS ZINC FINGER-LIKE DOMAINS"/>
    <property type="match status" value="1"/>
</dbReference>
<evidence type="ECO:0000259" key="2">
    <source>
        <dbReference type="PROSITE" id="PS50994"/>
    </source>
</evidence>
<dbReference type="GO" id="GO:0015074">
    <property type="term" value="P:DNA integration"/>
    <property type="evidence" value="ECO:0007669"/>
    <property type="project" value="InterPro"/>
</dbReference>
<sequence>MGLRPVRPNNQWVWSPKVGGYKRLRLVSFELIISFERIEPLSLPLPLPERIQRWCPPSALEDPYRLQIHTWIQAPLSVPSVVSSGCTPSVAKALPPAPSPAPFRRRCVIGDAPASRAIVGAFGAPLQASLGCHLRAPLGHARLKHAALAPSGAAFGTVRSAIKASPQTPLGATTGISSSATTASSISANVNNIPVLNDTNFKKWKEHVIIVLGCMDLDFALREDRLSDLTSASTTDQRSTMEKWERSNRTSLMIMKHSIPEAIRGAIPEETQAKAFLDQIANRFAANEKVETNTILSKLVSMQYKGKENIREYIMEMSNLVTRLKALKLELSEDILLHLGFGTSKKRKRDNKGKQTAVSGTSKQKEQKKQDKEITCFFCKKIDTGATTHISVTMQGCLRSRMPTDGERYIYVGNGNKAAVKAIGLFRLQLDSGYFQVCIECIKGKQTNMRKKNVNRCSDVLELIHTDICGPFLTPSWNGQQYFITFIDDYSRYGYLYLIHEKSQSLDVFKNFKAEVENQLSKKIKAVRSDRGGEYYGRYDGSGEQRPGQFAKYLMECGIVPQYTMPGTPSQNGVLERQNRTFKDMVRSMISHSTLPESLWGEAIKTAVYILNRVPSKAVAKTPYELWTSKKPSIRHLHVWGCPVEARPYKPNEKKLDSRTVSCYFVGYSERSRVFKFYDPSTRSLFETSNAKLIEDVELSGRESLRKVVFEEESVNIPIITTGHGHIMFDDTIQNV</sequence>
<name>A0A438HT97_VITVI</name>
<dbReference type="Pfam" id="PF00665">
    <property type="entry name" value="rve"/>
    <property type="match status" value="1"/>
</dbReference>
<dbReference type="Gene3D" id="3.30.420.10">
    <property type="entry name" value="Ribonuclease H-like superfamily/Ribonuclease H"/>
    <property type="match status" value="1"/>
</dbReference>
<dbReference type="Proteomes" id="UP000288805">
    <property type="component" value="Unassembled WGS sequence"/>
</dbReference>
<dbReference type="GO" id="GO:0003676">
    <property type="term" value="F:nucleic acid binding"/>
    <property type="evidence" value="ECO:0007669"/>
    <property type="project" value="InterPro"/>
</dbReference>
<reference evidence="3 4" key="1">
    <citation type="journal article" date="2018" name="PLoS Genet.">
        <title>Population sequencing reveals clonal diversity and ancestral inbreeding in the grapevine cultivar Chardonnay.</title>
        <authorList>
            <person name="Roach M.J."/>
            <person name="Johnson D.L."/>
            <person name="Bohlmann J."/>
            <person name="van Vuuren H.J."/>
            <person name="Jones S.J."/>
            <person name="Pretorius I.S."/>
            <person name="Schmidt S.A."/>
            <person name="Borneman A.R."/>
        </authorList>
    </citation>
    <scope>NUCLEOTIDE SEQUENCE [LARGE SCALE GENOMIC DNA]</scope>
    <source>
        <strain evidence="4">cv. Chardonnay</strain>
        <tissue evidence="3">Leaf</tissue>
    </source>
</reference>
<dbReference type="Pfam" id="PF14223">
    <property type="entry name" value="Retrotran_gag_2"/>
    <property type="match status" value="1"/>
</dbReference>
<dbReference type="Pfam" id="PF25597">
    <property type="entry name" value="SH3_retrovirus"/>
    <property type="match status" value="1"/>
</dbReference>
<protein>
    <submittedName>
        <fullName evidence="3">Retrovirus-related Pol polyprotein from transposon TNT 1-94</fullName>
    </submittedName>
</protein>
<proteinExistence type="predicted"/>
<evidence type="ECO:0000256" key="1">
    <source>
        <dbReference type="SAM" id="MobiDB-lite"/>
    </source>
</evidence>
<dbReference type="PANTHER" id="PTHR42648">
    <property type="entry name" value="TRANSPOSASE, PUTATIVE-RELATED"/>
    <property type="match status" value="1"/>
</dbReference>
<dbReference type="InterPro" id="IPR039537">
    <property type="entry name" value="Retrotran_Ty1/copia-like"/>
</dbReference>
<accession>A0A438HT97</accession>
<evidence type="ECO:0000313" key="3">
    <source>
        <dbReference type="EMBL" id="RVW87692.1"/>
    </source>
</evidence>
<dbReference type="AlphaFoldDB" id="A0A438HT97"/>
<dbReference type="InterPro" id="IPR012337">
    <property type="entry name" value="RNaseH-like_sf"/>
</dbReference>